<dbReference type="Gene3D" id="1.20.5.320">
    <property type="entry name" value="6-Phosphogluconate Dehydrogenase, domain 3"/>
    <property type="match status" value="1"/>
</dbReference>
<keyword evidence="2" id="KW-0176">Collagen</keyword>
<evidence type="ECO:0000256" key="1">
    <source>
        <dbReference type="SAM" id="MobiDB-lite"/>
    </source>
</evidence>
<feature type="compositionally biased region" description="Low complexity" evidence="1">
    <location>
        <begin position="123"/>
        <end position="137"/>
    </location>
</feature>
<sequence length="199" mass="20184">MADKTIGELPAASGLDDDSLLVVEQQGTAMRASGALWKGFAQSAVASQVSAAQRSAQAAASSAQVAQAAQRSAQAAQAGAEMAERAIENMTVSAETLSADSPAEVTKSASGASFHLFFGIPRGPQGIQGPQGPQGIQGPPGPQGINGVAVAAEGQYAFNVDSNGHLILFYDGNTTPDFSIGANGHLYYNFEEATINAAT</sequence>
<evidence type="ECO:0000313" key="3">
    <source>
        <dbReference type="Proteomes" id="UP000886824"/>
    </source>
</evidence>
<dbReference type="AlphaFoldDB" id="A0A9D2CFS2"/>
<organism evidence="2 3">
    <name type="scientific">Candidatus Intestinimonas merdavium</name>
    <dbReference type="NCBI Taxonomy" id="2838622"/>
    <lineage>
        <taxon>Bacteria</taxon>
        <taxon>Bacillati</taxon>
        <taxon>Bacillota</taxon>
        <taxon>Clostridia</taxon>
        <taxon>Eubacteriales</taxon>
        <taxon>Intestinimonas</taxon>
    </lineage>
</organism>
<gene>
    <name evidence="2" type="ORF">H9826_11465</name>
</gene>
<accession>A0A9D2CFS2</accession>
<dbReference type="EMBL" id="DXCX01000124">
    <property type="protein sequence ID" value="HIY74565.1"/>
    <property type="molecule type" value="Genomic_DNA"/>
</dbReference>
<comment type="caution">
    <text evidence="2">The sequence shown here is derived from an EMBL/GenBank/DDBJ whole genome shotgun (WGS) entry which is preliminary data.</text>
</comment>
<reference evidence="2" key="1">
    <citation type="journal article" date="2021" name="PeerJ">
        <title>Extensive microbial diversity within the chicken gut microbiome revealed by metagenomics and culture.</title>
        <authorList>
            <person name="Gilroy R."/>
            <person name="Ravi A."/>
            <person name="Getino M."/>
            <person name="Pursley I."/>
            <person name="Horton D.L."/>
            <person name="Alikhan N.F."/>
            <person name="Baker D."/>
            <person name="Gharbi K."/>
            <person name="Hall N."/>
            <person name="Watson M."/>
            <person name="Adriaenssens E.M."/>
            <person name="Foster-Nyarko E."/>
            <person name="Jarju S."/>
            <person name="Secka A."/>
            <person name="Antonio M."/>
            <person name="Oren A."/>
            <person name="Chaudhuri R.R."/>
            <person name="La Ragione R."/>
            <person name="Hildebrand F."/>
            <person name="Pallen M.J."/>
        </authorList>
    </citation>
    <scope>NUCLEOTIDE SEQUENCE</scope>
    <source>
        <strain evidence="2">CHK33-7979</strain>
    </source>
</reference>
<feature type="region of interest" description="Disordered" evidence="1">
    <location>
        <begin position="123"/>
        <end position="145"/>
    </location>
</feature>
<proteinExistence type="predicted"/>
<name>A0A9D2CFS2_9FIRM</name>
<reference evidence="2" key="2">
    <citation type="submission" date="2021-04" db="EMBL/GenBank/DDBJ databases">
        <authorList>
            <person name="Gilroy R."/>
        </authorList>
    </citation>
    <scope>NUCLEOTIDE SEQUENCE</scope>
    <source>
        <strain evidence="2">CHK33-7979</strain>
    </source>
</reference>
<protein>
    <submittedName>
        <fullName evidence="2">Collagen-like protein</fullName>
    </submittedName>
</protein>
<evidence type="ECO:0000313" key="2">
    <source>
        <dbReference type="EMBL" id="HIY74565.1"/>
    </source>
</evidence>
<dbReference type="Proteomes" id="UP000886824">
    <property type="component" value="Unassembled WGS sequence"/>
</dbReference>